<feature type="region of interest" description="Disordered" evidence="4">
    <location>
        <begin position="500"/>
        <end position="651"/>
    </location>
</feature>
<reference evidence="6 7" key="1">
    <citation type="submission" date="2023-11" db="EMBL/GenBank/DDBJ databases">
        <title>An acidophilic fungus is an integral part of prey digestion in a carnivorous sundew plant.</title>
        <authorList>
            <person name="Tsai I.J."/>
        </authorList>
    </citation>
    <scope>NUCLEOTIDE SEQUENCE [LARGE SCALE GENOMIC DNA]</scope>
    <source>
        <strain evidence="6">169a</strain>
    </source>
</reference>
<dbReference type="FunFam" id="1.25.10.10:FF:000282">
    <property type="entry name" value="Spindle pole body component"/>
    <property type="match status" value="1"/>
</dbReference>
<evidence type="ECO:0000256" key="1">
    <source>
        <dbReference type="ARBA" id="ARBA00004317"/>
    </source>
</evidence>
<dbReference type="GO" id="GO:0000776">
    <property type="term" value="C:kinetochore"/>
    <property type="evidence" value="ECO:0007669"/>
    <property type="project" value="UniProtKB-ARBA"/>
</dbReference>
<evidence type="ECO:0000313" key="6">
    <source>
        <dbReference type="EMBL" id="WPH00067.1"/>
    </source>
</evidence>
<dbReference type="GO" id="GO:0051315">
    <property type="term" value="P:attachment of mitotic spindle microtubules to kinetochore"/>
    <property type="evidence" value="ECO:0007669"/>
    <property type="project" value="UniProtKB-ARBA"/>
</dbReference>
<proteinExistence type="predicted"/>
<dbReference type="GO" id="GO:0000022">
    <property type="term" value="P:mitotic spindle elongation"/>
    <property type="evidence" value="ECO:0007669"/>
    <property type="project" value="UniProtKB-ARBA"/>
</dbReference>
<dbReference type="GO" id="GO:0005881">
    <property type="term" value="C:cytoplasmic microtubule"/>
    <property type="evidence" value="ECO:0007669"/>
    <property type="project" value="UniProtKB-ARBA"/>
</dbReference>
<dbReference type="SMART" id="SM01349">
    <property type="entry name" value="TOG"/>
    <property type="match status" value="2"/>
</dbReference>
<feature type="compositionally biased region" description="Basic and acidic residues" evidence="4">
    <location>
        <begin position="754"/>
        <end position="764"/>
    </location>
</feature>
<dbReference type="InterPro" id="IPR045110">
    <property type="entry name" value="XMAP215"/>
</dbReference>
<dbReference type="InterPro" id="IPR011989">
    <property type="entry name" value="ARM-like"/>
</dbReference>
<organism evidence="6 7">
    <name type="scientific">Acrodontium crateriforme</name>
    <dbReference type="NCBI Taxonomy" id="150365"/>
    <lineage>
        <taxon>Eukaryota</taxon>
        <taxon>Fungi</taxon>
        <taxon>Dikarya</taxon>
        <taxon>Ascomycota</taxon>
        <taxon>Pezizomycotina</taxon>
        <taxon>Dothideomycetes</taxon>
        <taxon>Dothideomycetidae</taxon>
        <taxon>Mycosphaerellales</taxon>
        <taxon>Teratosphaeriaceae</taxon>
        <taxon>Acrodontium</taxon>
    </lineage>
</organism>
<feature type="compositionally biased region" description="Low complexity" evidence="4">
    <location>
        <begin position="506"/>
        <end position="550"/>
    </location>
</feature>
<gene>
    <name evidence="6" type="ORF">R9X50_00289000</name>
</gene>
<dbReference type="GO" id="GO:0061863">
    <property type="term" value="F:microtubule plus end polymerase"/>
    <property type="evidence" value="ECO:0007669"/>
    <property type="project" value="InterPro"/>
</dbReference>
<dbReference type="GO" id="GO:1990498">
    <property type="term" value="C:mitotic spindle microtubule"/>
    <property type="evidence" value="ECO:0007669"/>
    <property type="project" value="UniProtKB-ARBA"/>
</dbReference>
<dbReference type="InterPro" id="IPR048492">
    <property type="entry name" value="Stu2_CTS"/>
</dbReference>
<comment type="subcellular location">
    <subcellularLocation>
        <location evidence="1">Cytoplasm</location>
        <location evidence="1">Cytoskeleton</location>
        <location evidence="1">Microtubule organizing center</location>
        <location evidence="1">Spindle pole body</location>
    </subcellularLocation>
</comment>
<dbReference type="Pfam" id="PF21042">
    <property type="entry name" value="Stu2_CTS"/>
    <property type="match status" value="1"/>
</dbReference>
<feature type="compositionally biased region" description="Polar residues" evidence="4">
    <location>
        <begin position="642"/>
        <end position="651"/>
    </location>
</feature>
<feature type="domain" description="TOG" evidence="5">
    <location>
        <begin position="271"/>
        <end position="507"/>
    </location>
</feature>
<dbReference type="Gene3D" id="1.25.10.10">
    <property type="entry name" value="Leucine-rich Repeat Variant"/>
    <property type="match status" value="2"/>
</dbReference>
<dbReference type="EMBL" id="CP138583">
    <property type="protein sequence ID" value="WPH00067.1"/>
    <property type="molecule type" value="Genomic_DNA"/>
</dbReference>
<dbReference type="GO" id="GO:0099070">
    <property type="term" value="C:static microtubule bundle"/>
    <property type="evidence" value="ECO:0007669"/>
    <property type="project" value="UniProtKB-ARBA"/>
</dbReference>
<dbReference type="PANTHER" id="PTHR12609">
    <property type="entry name" value="MICROTUBULE ASSOCIATED PROTEIN XMAP215"/>
    <property type="match status" value="1"/>
</dbReference>
<keyword evidence="2" id="KW-0963">Cytoplasm</keyword>
<dbReference type="Pfam" id="PF21041">
    <property type="entry name" value="XMAP215_CLASP_TOG"/>
    <property type="match status" value="1"/>
</dbReference>
<evidence type="ECO:0000313" key="7">
    <source>
        <dbReference type="Proteomes" id="UP001303373"/>
    </source>
</evidence>
<evidence type="ECO:0000256" key="3">
    <source>
        <dbReference type="ARBA" id="ARBA00023212"/>
    </source>
</evidence>
<feature type="compositionally biased region" description="Pro residues" evidence="4">
    <location>
        <begin position="629"/>
        <end position="638"/>
    </location>
</feature>
<feature type="compositionally biased region" description="Basic and acidic residues" evidence="4">
    <location>
        <begin position="224"/>
        <end position="237"/>
    </location>
</feature>
<dbReference type="FunFam" id="1.25.10.10:FF:000019">
    <property type="entry name" value="Cytoskeleton-associated protein 5"/>
    <property type="match status" value="1"/>
</dbReference>
<keyword evidence="7" id="KW-1185">Reference proteome</keyword>
<feature type="compositionally biased region" description="Polar residues" evidence="4">
    <location>
        <begin position="816"/>
        <end position="827"/>
    </location>
</feature>
<dbReference type="SUPFAM" id="SSF48371">
    <property type="entry name" value="ARM repeat"/>
    <property type="match status" value="1"/>
</dbReference>
<keyword evidence="3" id="KW-0206">Cytoskeleton</keyword>
<feature type="compositionally biased region" description="Low complexity" evidence="4">
    <location>
        <begin position="562"/>
        <end position="572"/>
    </location>
</feature>
<dbReference type="InterPro" id="IPR034085">
    <property type="entry name" value="TOG"/>
</dbReference>
<evidence type="ECO:0000256" key="2">
    <source>
        <dbReference type="ARBA" id="ARBA00022490"/>
    </source>
</evidence>
<feature type="domain" description="TOG" evidence="5">
    <location>
        <begin position="1"/>
        <end position="231"/>
    </location>
</feature>
<dbReference type="GO" id="GO:0046785">
    <property type="term" value="P:microtubule polymerization"/>
    <property type="evidence" value="ECO:0007669"/>
    <property type="project" value="InterPro"/>
</dbReference>
<dbReference type="GO" id="GO:0030951">
    <property type="term" value="P:establishment or maintenance of microtubule cytoskeleton polarity"/>
    <property type="evidence" value="ECO:0007669"/>
    <property type="project" value="InterPro"/>
</dbReference>
<feature type="region of interest" description="Disordered" evidence="4">
    <location>
        <begin position="224"/>
        <end position="262"/>
    </location>
</feature>
<dbReference type="InterPro" id="IPR048491">
    <property type="entry name" value="XMAP215_CLASP_TOG"/>
</dbReference>
<name>A0AAQ3M304_9PEZI</name>
<accession>A0AAQ3M304</accession>
<feature type="region of interest" description="Disordered" evidence="4">
    <location>
        <begin position="754"/>
        <end position="773"/>
    </location>
</feature>
<dbReference type="AlphaFoldDB" id="A0AAQ3M304"/>
<feature type="region of interest" description="Disordered" evidence="4">
    <location>
        <begin position="783"/>
        <end position="849"/>
    </location>
</feature>
<feature type="compositionally biased region" description="Low complexity" evidence="4">
    <location>
        <begin position="242"/>
        <end position="255"/>
    </location>
</feature>
<dbReference type="Proteomes" id="UP001303373">
    <property type="component" value="Chromosome 4"/>
</dbReference>
<dbReference type="GO" id="GO:0051010">
    <property type="term" value="F:microtubule plus-end binding"/>
    <property type="evidence" value="ECO:0007669"/>
    <property type="project" value="InterPro"/>
</dbReference>
<dbReference type="InterPro" id="IPR016024">
    <property type="entry name" value="ARM-type_fold"/>
</dbReference>
<feature type="compositionally biased region" description="Gly residues" evidence="4">
    <location>
        <begin position="573"/>
        <end position="582"/>
    </location>
</feature>
<dbReference type="GO" id="GO:0044732">
    <property type="term" value="C:mitotic spindle pole body"/>
    <property type="evidence" value="ECO:0007669"/>
    <property type="project" value="UniProtKB-ARBA"/>
</dbReference>
<evidence type="ECO:0000259" key="5">
    <source>
        <dbReference type="SMART" id="SM01349"/>
    </source>
</evidence>
<evidence type="ECO:0000256" key="4">
    <source>
        <dbReference type="SAM" id="MobiDB-lite"/>
    </source>
</evidence>
<sequence>MAEEEEFSKLPLPDQFTHKNWKARKGGYEIATQEFKTAQPTDPIVREFIFESNLWKGAVGDSNVAAQQEALNAYNAFLDAAGTEGARRTRTSTVAPCVEKGLLGRPAAKAAALETLLLLIELDKADPIVEELLPFLSHKLPKIIAATLAALTAIYHAYGVKTVEPKPVIKLLPKVFGHADKNVRAEAQTLTVELYRWLREAMKPLFWNDLKEVQQKDLEKLFEPVKAEPTPKQERLLRSQQAAKEAAPAAAADGGAAEDDDEEAAEIDLEPEYEAVDVLSKIPKDFSDRLASTKWKDRKDVLDEVFALVNVPAIQEGSFDDIIRGCAKSMKDANIAVVTVAANCVECIAKGLRKAFSRYRSTILSAMLERLKEKKVSVTDAIGAACDAVFLSVGLADIQADVLEAMKNKNPQVKEISTKFLIRSLKATREAPSLEQTKEFAEAGKKLIGESSATLRDAGAEVMGVLWKIMGDRNMLNHLEGLDEIRKTKIKEFSDAAEVRAKWKPKAAPAPKAAPGAAKRPAPGARKVGAATPKRTGAPPPRAAASPTPAEDSRPASRPGIKPAGGLRAPGAGLKGPGGLQKPGGLKAPSSGTASPKRQGMILDDTPLAQAKSGLGRGLAGRPLGKPAAAPPSPPPAPRFDSVSSSALSSIERQELTDLRNELELLRNQNSDLRQDKMRLTSQISELQNQNAQLIEDHTRDVLQIKAKETQLVRARSDAESAEDRANSLTHEVERLKREMSRLGRGHMVHGGESRIEMSHERPSAHQSRSYGINSRTYANEAYGDDQGKENIPSGASYDGKLSGISAPVSHHRPMSHTSSGRATPNSMGGDEIGSNASLNRSGSDGGVESWRRAAEVTQNLKARIEMMKASLFH</sequence>
<protein>
    <submittedName>
        <fullName evidence="6">Spindle pole body component alp14</fullName>
    </submittedName>
</protein>
<dbReference type="GO" id="GO:1990571">
    <property type="term" value="P:meiotic centromere clustering"/>
    <property type="evidence" value="ECO:0007669"/>
    <property type="project" value="UniProtKB-ARBA"/>
</dbReference>